<dbReference type="AlphaFoldDB" id="X1SYA4"/>
<dbReference type="EMBL" id="BARW01023641">
    <property type="protein sequence ID" value="GAI98037.1"/>
    <property type="molecule type" value="Genomic_DNA"/>
</dbReference>
<sequence>MPYEWKQHDYVNLDWPKSYVVNAFRRNEETYEINSLSEYMKRTRAQHPDRVS</sequence>
<proteinExistence type="predicted"/>
<feature type="non-terminal residue" evidence="1">
    <location>
        <position position="52"/>
    </location>
</feature>
<reference evidence="1" key="1">
    <citation type="journal article" date="2014" name="Front. Microbiol.">
        <title>High frequency of phylogenetically diverse reductive dehalogenase-homologous genes in deep subseafloor sedimentary metagenomes.</title>
        <authorList>
            <person name="Kawai M."/>
            <person name="Futagami T."/>
            <person name="Toyoda A."/>
            <person name="Takaki Y."/>
            <person name="Nishi S."/>
            <person name="Hori S."/>
            <person name="Arai W."/>
            <person name="Tsubouchi T."/>
            <person name="Morono Y."/>
            <person name="Uchiyama I."/>
            <person name="Ito T."/>
            <person name="Fujiyama A."/>
            <person name="Inagaki F."/>
            <person name="Takami H."/>
        </authorList>
    </citation>
    <scope>NUCLEOTIDE SEQUENCE</scope>
    <source>
        <strain evidence="1">Expedition CK06-06</strain>
    </source>
</reference>
<accession>X1SYA4</accession>
<organism evidence="1">
    <name type="scientific">marine sediment metagenome</name>
    <dbReference type="NCBI Taxonomy" id="412755"/>
    <lineage>
        <taxon>unclassified sequences</taxon>
        <taxon>metagenomes</taxon>
        <taxon>ecological metagenomes</taxon>
    </lineage>
</organism>
<gene>
    <name evidence="1" type="ORF">S12H4_39161</name>
</gene>
<protein>
    <submittedName>
        <fullName evidence="1">Uncharacterized protein</fullName>
    </submittedName>
</protein>
<name>X1SYA4_9ZZZZ</name>
<evidence type="ECO:0000313" key="1">
    <source>
        <dbReference type="EMBL" id="GAI98037.1"/>
    </source>
</evidence>
<comment type="caution">
    <text evidence="1">The sequence shown here is derived from an EMBL/GenBank/DDBJ whole genome shotgun (WGS) entry which is preliminary data.</text>
</comment>